<sequence>MGKLILFLIIAGAIYFFFIKKPAVEEKQKEESEDLVMCDKCKTFYPKNEIKKVDGKNICKDCYANS</sequence>
<accession>A0AAJ4RC01</accession>
<dbReference type="Proteomes" id="UP000272781">
    <property type="component" value="Unassembled WGS sequence"/>
</dbReference>
<proteinExistence type="predicted"/>
<evidence type="ECO:0000313" key="4">
    <source>
        <dbReference type="Proteomes" id="UP000298805"/>
    </source>
</evidence>
<dbReference type="EMBL" id="RJVK01000003">
    <property type="protein sequence ID" value="ROR39376.1"/>
    <property type="molecule type" value="Genomic_DNA"/>
</dbReference>
<dbReference type="AlphaFoldDB" id="A0AAJ4RC01"/>
<keyword evidence="4" id="KW-1185">Reference proteome</keyword>
<dbReference type="NCBIfam" id="NF041023">
    <property type="entry name" value="PP0621_fam"/>
    <property type="match status" value="1"/>
</dbReference>
<protein>
    <submittedName>
        <fullName evidence="1">Glucose-inhibited division protein B</fullName>
    </submittedName>
</protein>
<evidence type="ECO:0000313" key="3">
    <source>
        <dbReference type="Proteomes" id="UP000272781"/>
    </source>
</evidence>
<reference evidence="2 3" key="2">
    <citation type="submission" date="2018-11" db="EMBL/GenBank/DDBJ databases">
        <title>Genomic Encyclopedia of Type Strains, Phase IV (KMG-IV): sequencing the most valuable type-strain genomes for metagenomic binning, comparative biology and taxonomic classification.</title>
        <authorList>
            <person name="Goeker M."/>
        </authorList>
    </citation>
    <scope>NUCLEOTIDE SEQUENCE [LARGE SCALE GENOMIC DNA]</scope>
    <source>
        <strain evidence="2 3">DSM 27783</strain>
    </source>
</reference>
<evidence type="ECO:0000313" key="1">
    <source>
        <dbReference type="EMBL" id="QCI28788.1"/>
    </source>
</evidence>
<dbReference type="RefSeq" id="WP_123352711.1">
    <property type="nucleotide sequence ID" value="NZ_CP027432.2"/>
</dbReference>
<dbReference type="InterPro" id="IPR049708">
    <property type="entry name" value="PP0621-like"/>
</dbReference>
<dbReference type="Proteomes" id="UP000298805">
    <property type="component" value="Chromosome"/>
</dbReference>
<organism evidence="2 3">
    <name type="scientific">Caminibacter pacificus</name>
    <dbReference type="NCBI Taxonomy" id="1424653"/>
    <lineage>
        <taxon>Bacteria</taxon>
        <taxon>Pseudomonadati</taxon>
        <taxon>Campylobacterota</taxon>
        <taxon>Epsilonproteobacteria</taxon>
        <taxon>Nautiliales</taxon>
        <taxon>Nautiliaceae</taxon>
        <taxon>Caminibacter</taxon>
    </lineage>
</organism>
<reference evidence="1" key="3">
    <citation type="submission" date="2019-06" db="EMBL/GenBank/DDBJ databases">
        <title>A comparative analysis of the Nautiliaceae.</title>
        <authorList>
            <person name="Grosche A."/>
            <person name="Smedile F."/>
            <person name="Vetriani C."/>
        </authorList>
    </citation>
    <scope>NUCLEOTIDE SEQUENCE</scope>
    <source>
        <strain evidence="1">TB6</strain>
    </source>
</reference>
<reference evidence="4" key="1">
    <citation type="submission" date="2018-03" db="EMBL/GenBank/DDBJ databases">
        <title>A comparative analysis of the Nautiliaceae.</title>
        <authorList>
            <person name="Grosche A."/>
            <person name="Smedile F."/>
            <person name="Vetriani C."/>
        </authorList>
    </citation>
    <scope>NUCLEOTIDE SEQUENCE [LARGE SCALE GENOMIC DNA]</scope>
    <source>
        <strain evidence="4">TB6</strain>
    </source>
</reference>
<gene>
    <name evidence="1" type="ORF">C6V80_07355</name>
    <name evidence="2" type="ORF">EDC58_1316</name>
</gene>
<dbReference type="EMBL" id="CP027432">
    <property type="protein sequence ID" value="QCI28788.1"/>
    <property type="molecule type" value="Genomic_DNA"/>
</dbReference>
<evidence type="ECO:0000313" key="2">
    <source>
        <dbReference type="EMBL" id="ROR39376.1"/>
    </source>
</evidence>
<name>A0AAJ4RC01_9BACT</name>